<dbReference type="Pfam" id="PF00132">
    <property type="entry name" value="Hexapep"/>
    <property type="match status" value="1"/>
</dbReference>
<dbReference type="RefSeq" id="WP_111446314.1">
    <property type="nucleotide sequence ID" value="NZ_QKZK01000021.1"/>
</dbReference>
<comment type="caution">
    <text evidence="5">The sequence shown here is derived from an EMBL/GenBank/DDBJ whole genome shotgun (WGS) entry which is preliminary data.</text>
</comment>
<dbReference type="AlphaFoldDB" id="A0A2W7PXK6"/>
<keyword evidence="6" id="KW-1185">Reference proteome</keyword>
<evidence type="ECO:0000256" key="2">
    <source>
        <dbReference type="ARBA" id="ARBA00022679"/>
    </source>
</evidence>
<reference evidence="5 6" key="1">
    <citation type="submission" date="2018-06" db="EMBL/GenBank/DDBJ databases">
        <title>Genomic Encyclopedia of Archaeal and Bacterial Type Strains, Phase II (KMG-II): from individual species to whole genera.</title>
        <authorList>
            <person name="Goeker M."/>
        </authorList>
    </citation>
    <scope>NUCLEOTIDE SEQUENCE [LARGE SCALE GENOMIC DNA]</scope>
    <source>
        <strain evidence="5 6">DSM 6779</strain>
    </source>
</reference>
<comment type="similarity">
    <text evidence="1">Belongs to the transferase hexapeptide repeat family.</text>
</comment>
<dbReference type="InterPro" id="IPR001451">
    <property type="entry name" value="Hexapep"/>
</dbReference>
<dbReference type="OrthoDB" id="755870at2"/>
<keyword evidence="4" id="KW-0012">Acyltransferase</keyword>
<dbReference type="Proteomes" id="UP000249239">
    <property type="component" value="Unassembled WGS sequence"/>
</dbReference>
<evidence type="ECO:0000256" key="4">
    <source>
        <dbReference type="ARBA" id="ARBA00023315"/>
    </source>
</evidence>
<dbReference type="Gene3D" id="2.160.10.10">
    <property type="entry name" value="Hexapeptide repeat proteins"/>
    <property type="match status" value="1"/>
</dbReference>
<dbReference type="InterPro" id="IPR018357">
    <property type="entry name" value="Hexapep_transf_CS"/>
</dbReference>
<gene>
    <name evidence="5" type="ORF">LX69_02459</name>
</gene>
<dbReference type="InterPro" id="IPR011004">
    <property type="entry name" value="Trimer_LpxA-like_sf"/>
</dbReference>
<dbReference type="EMBL" id="QKZK01000021">
    <property type="protein sequence ID" value="PZX14279.1"/>
    <property type="molecule type" value="Genomic_DNA"/>
</dbReference>
<accession>A0A2W7PXK6</accession>
<dbReference type="PANTHER" id="PTHR43300">
    <property type="entry name" value="ACETYLTRANSFERASE"/>
    <property type="match status" value="1"/>
</dbReference>
<protein>
    <submittedName>
        <fullName evidence="5">Transferase family hexapeptide repeat protein</fullName>
    </submittedName>
</protein>
<evidence type="ECO:0000313" key="5">
    <source>
        <dbReference type="EMBL" id="PZX14279.1"/>
    </source>
</evidence>
<keyword evidence="2 5" id="KW-0808">Transferase</keyword>
<dbReference type="PANTHER" id="PTHR43300:SF11">
    <property type="entry name" value="ACETYLTRANSFERASE RV3034C-RELATED"/>
    <property type="match status" value="1"/>
</dbReference>
<dbReference type="GO" id="GO:0016746">
    <property type="term" value="F:acyltransferase activity"/>
    <property type="evidence" value="ECO:0007669"/>
    <property type="project" value="UniProtKB-KW"/>
</dbReference>
<dbReference type="InterPro" id="IPR050179">
    <property type="entry name" value="Trans_hexapeptide_repeat"/>
</dbReference>
<evidence type="ECO:0000313" key="6">
    <source>
        <dbReference type="Proteomes" id="UP000249239"/>
    </source>
</evidence>
<evidence type="ECO:0000256" key="1">
    <source>
        <dbReference type="ARBA" id="ARBA00007274"/>
    </source>
</evidence>
<keyword evidence="3" id="KW-0677">Repeat</keyword>
<sequence length="213" mass="23954">MWRMSQFLQKIFDKVYYAPRYERGAELRGRVTGFQCVKCDGENKIPNGCSFSGDVHLGFRSTLGMNNWVHGHVRIGRYCQLGADVMINSTNHPIHYLTTYINRNLFGGELYRIKEVCKIEIGHDVWIGHGAIVLGGVRIGNGAIIAAGAVVTKDIAPYTIVGGIPAKSIGVRFSESVCREIEQLCWWDMSDEQLEEIKPIFFKDLRVESLNGL</sequence>
<organism evidence="5 6">
    <name type="scientific">Breznakibacter xylanolyticus</name>
    <dbReference type="NCBI Taxonomy" id="990"/>
    <lineage>
        <taxon>Bacteria</taxon>
        <taxon>Pseudomonadati</taxon>
        <taxon>Bacteroidota</taxon>
        <taxon>Bacteroidia</taxon>
        <taxon>Marinilabiliales</taxon>
        <taxon>Marinilabiliaceae</taxon>
        <taxon>Breznakibacter</taxon>
    </lineage>
</organism>
<name>A0A2W7PXK6_9BACT</name>
<evidence type="ECO:0000256" key="3">
    <source>
        <dbReference type="ARBA" id="ARBA00022737"/>
    </source>
</evidence>
<dbReference type="PROSITE" id="PS00101">
    <property type="entry name" value="HEXAPEP_TRANSFERASES"/>
    <property type="match status" value="1"/>
</dbReference>
<proteinExistence type="inferred from homology"/>
<dbReference type="CDD" id="cd03349">
    <property type="entry name" value="LbH_XAT"/>
    <property type="match status" value="1"/>
</dbReference>
<dbReference type="SUPFAM" id="SSF51161">
    <property type="entry name" value="Trimeric LpxA-like enzymes"/>
    <property type="match status" value="1"/>
</dbReference>